<protein>
    <submittedName>
        <fullName evidence="1">Uncharacterized protein</fullName>
    </submittedName>
</protein>
<organism evidence="1 2">
    <name type="scientific">Pinctada imbricata</name>
    <name type="common">Atlantic pearl-oyster</name>
    <name type="synonym">Pinctada martensii</name>
    <dbReference type="NCBI Taxonomy" id="66713"/>
    <lineage>
        <taxon>Eukaryota</taxon>
        <taxon>Metazoa</taxon>
        <taxon>Spiralia</taxon>
        <taxon>Lophotrochozoa</taxon>
        <taxon>Mollusca</taxon>
        <taxon>Bivalvia</taxon>
        <taxon>Autobranchia</taxon>
        <taxon>Pteriomorphia</taxon>
        <taxon>Pterioida</taxon>
        <taxon>Pterioidea</taxon>
        <taxon>Pteriidae</taxon>
        <taxon>Pinctada</taxon>
    </lineage>
</organism>
<evidence type="ECO:0000313" key="1">
    <source>
        <dbReference type="EMBL" id="KAK3083879.1"/>
    </source>
</evidence>
<keyword evidence="2" id="KW-1185">Reference proteome</keyword>
<comment type="caution">
    <text evidence="1">The sequence shown here is derived from an EMBL/GenBank/DDBJ whole genome shotgun (WGS) entry which is preliminary data.</text>
</comment>
<sequence length="244" mass="28260">MPDFIKENDFPSIMNDSAAKNLIVHVCNIIMITILRQPESELAMANNETKTYLEQSKTILQVNNTLVDKFKLYFNDPSINLLNGSLSAATWSNVNMPKVKKYDYDYYGPVSPVQIQTKMVSKATVKRLLPNETFNDISMTCRDLNKLAYYHAVSRVPLHIMARFHERRKRIYFYEDSVTNFDLDWMLAQLQTQNFTNGLHITSTRLETDRINDSNSHMNISGIACNLLSPFRVLEWIYLDSIKS</sequence>
<accession>A0AA88XEL3</accession>
<dbReference type="Proteomes" id="UP001186944">
    <property type="component" value="Unassembled WGS sequence"/>
</dbReference>
<dbReference type="AlphaFoldDB" id="A0AA88XEL3"/>
<evidence type="ECO:0000313" key="2">
    <source>
        <dbReference type="Proteomes" id="UP001186944"/>
    </source>
</evidence>
<proteinExistence type="predicted"/>
<dbReference type="EMBL" id="VSWD01000013">
    <property type="protein sequence ID" value="KAK3083879.1"/>
    <property type="molecule type" value="Genomic_DNA"/>
</dbReference>
<reference evidence="1" key="1">
    <citation type="submission" date="2019-08" db="EMBL/GenBank/DDBJ databases">
        <title>The improved chromosome-level genome for the pearl oyster Pinctada fucata martensii using PacBio sequencing and Hi-C.</title>
        <authorList>
            <person name="Zheng Z."/>
        </authorList>
    </citation>
    <scope>NUCLEOTIDE SEQUENCE</scope>
    <source>
        <strain evidence="1">ZZ-2019</strain>
        <tissue evidence="1">Adductor muscle</tissue>
    </source>
</reference>
<gene>
    <name evidence="1" type="ORF">FSP39_004515</name>
</gene>
<name>A0AA88XEL3_PINIB</name>